<accession>A0A9W6R5R6</accession>
<keyword evidence="3" id="KW-1185">Reference proteome</keyword>
<comment type="caution">
    <text evidence="2">The sequence shown here is derived from an EMBL/GenBank/DDBJ whole genome shotgun (WGS) entry which is preliminary data.</text>
</comment>
<gene>
    <name evidence="2" type="ORF">Atai01_61150</name>
</gene>
<protein>
    <recommendedName>
        <fullName evidence="1">Coenzyme Q-binding protein COQ10 START domain-containing protein</fullName>
    </recommendedName>
</protein>
<evidence type="ECO:0000313" key="2">
    <source>
        <dbReference type="EMBL" id="GLY69496.1"/>
    </source>
</evidence>
<dbReference type="RefSeq" id="WP_027944997.1">
    <property type="nucleotide sequence ID" value="NZ_BSTI01000016.1"/>
</dbReference>
<evidence type="ECO:0000259" key="1">
    <source>
        <dbReference type="Pfam" id="PF03364"/>
    </source>
</evidence>
<organism evidence="2 3">
    <name type="scientific">Amycolatopsis taiwanensis</name>
    <dbReference type="NCBI Taxonomy" id="342230"/>
    <lineage>
        <taxon>Bacteria</taxon>
        <taxon>Bacillati</taxon>
        <taxon>Actinomycetota</taxon>
        <taxon>Actinomycetes</taxon>
        <taxon>Pseudonocardiales</taxon>
        <taxon>Pseudonocardiaceae</taxon>
        <taxon>Amycolatopsis</taxon>
    </lineage>
</organism>
<dbReference type="InterPro" id="IPR023393">
    <property type="entry name" value="START-like_dom_sf"/>
</dbReference>
<dbReference type="AlphaFoldDB" id="A0A9W6R5R6"/>
<dbReference type="Pfam" id="PF03364">
    <property type="entry name" value="Polyketide_cyc"/>
    <property type="match status" value="1"/>
</dbReference>
<name>A0A9W6R5R6_9PSEU</name>
<reference evidence="2" key="1">
    <citation type="submission" date="2023-03" db="EMBL/GenBank/DDBJ databases">
        <title>Amycolatopsis taiwanensis NBRC 103393.</title>
        <authorList>
            <person name="Ichikawa N."/>
            <person name="Sato H."/>
            <person name="Tonouchi N."/>
        </authorList>
    </citation>
    <scope>NUCLEOTIDE SEQUENCE</scope>
    <source>
        <strain evidence="2">NBRC 103393</strain>
    </source>
</reference>
<dbReference type="Proteomes" id="UP001165136">
    <property type="component" value="Unassembled WGS sequence"/>
</dbReference>
<dbReference type="Gene3D" id="3.30.530.20">
    <property type="match status" value="1"/>
</dbReference>
<evidence type="ECO:0000313" key="3">
    <source>
        <dbReference type="Proteomes" id="UP001165136"/>
    </source>
</evidence>
<sequence>MRLNTYQFRDSWFIAAPAPSVFDAVTDLARYPQWWPDVRSVRRIDDETAELICRATLPYDLVLQMRRAEQDAPAGRLRVHLTGDLEGSLAALVHRHPAGTRLDITQRVVAMKPLLRRLPVARPLFRANHALMMRRGQTGLRRFLGPPVAAR</sequence>
<proteinExistence type="predicted"/>
<dbReference type="SUPFAM" id="SSF55961">
    <property type="entry name" value="Bet v1-like"/>
    <property type="match status" value="1"/>
</dbReference>
<dbReference type="EMBL" id="BSTI01000016">
    <property type="protein sequence ID" value="GLY69496.1"/>
    <property type="molecule type" value="Genomic_DNA"/>
</dbReference>
<dbReference type="InterPro" id="IPR005031">
    <property type="entry name" value="COQ10_START"/>
</dbReference>
<feature type="domain" description="Coenzyme Q-binding protein COQ10 START" evidence="1">
    <location>
        <begin position="14"/>
        <end position="64"/>
    </location>
</feature>